<feature type="compositionally biased region" description="Polar residues" evidence="1">
    <location>
        <begin position="49"/>
        <end position="58"/>
    </location>
</feature>
<gene>
    <name evidence="3" type="ORF">GCM10008959_19660</name>
</gene>
<feature type="chain" id="PRO_5045593065" description="Carboxypeptidase regulatory-like domain-containing protein" evidence="2">
    <location>
        <begin position="27"/>
        <end position="359"/>
    </location>
</feature>
<comment type="caution">
    <text evidence="3">The sequence shown here is derived from an EMBL/GenBank/DDBJ whole genome shotgun (WGS) entry which is preliminary data.</text>
</comment>
<dbReference type="PROSITE" id="PS51257">
    <property type="entry name" value="PROKAR_LIPOPROTEIN"/>
    <property type="match status" value="1"/>
</dbReference>
<keyword evidence="2" id="KW-0732">Signal</keyword>
<proteinExistence type="predicted"/>
<evidence type="ECO:0000313" key="3">
    <source>
        <dbReference type="EMBL" id="GGR58008.1"/>
    </source>
</evidence>
<feature type="region of interest" description="Disordered" evidence="1">
    <location>
        <begin position="26"/>
        <end position="58"/>
    </location>
</feature>
<evidence type="ECO:0000256" key="1">
    <source>
        <dbReference type="SAM" id="MobiDB-lite"/>
    </source>
</evidence>
<protein>
    <recommendedName>
        <fullName evidence="5">Carboxypeptidase regulatory-like domain-containing protein</fullName>
    </recommendedName>
</protein>
<evidence type="ECO:0000256" key="2">
    <source>
        <dbReference type="SAM" id="SignalP"/>
    </source>
</evidence>
<reference evidence="4" key="1">
    <citation type="journal article" date="2019" name="Int. J. Syst. Evol. Microbiol.">
        <title>The Global Catalogue of Microorganisms (GCM) 10K type strain sequencing project: providing services to taxonomists for standard genome sequencing and annotation.</title>
        <authorList>
            <consortium name="The Broad Institute Genomics Platform"/>
            <consortium name="The Broad Institute Genome Sequencing Center for Infectious Disease"/>
            <person name="Wu L."/>
            <person name="Ma J."/>
        </authorList>
    </citation>
    <scope>NUCLEOTIDE SEQUENCE [LARGE SCALE GENOMIC DNA]</scope>
    <source>
        <strain evidence="4">JCM 31404</strain>
    </source>
</reference>
<dbReference type="EMBL" id="BMQM01000011">
    <property type="protein sequence ID" value="GGR58008.1"/>
    <property type="molecule type" value="Genomic_DNA"/>
</dbReference>
<dbReference type="Proteomes" id="UP000634308">
    <property type="component" value="Unassembled WGS sequence"/>
</dbReference>
<organism evidence="3 4">
    <name type="scientific">Deinococcus seoulensis</name>
    <dbReference type="NCBI Taxonomy" id="1837379"/>
    <lineage>
        <taxon>Bacteria</taxon>
        <taxon>Thermotogati</taxon>
        <taxon>Deinococcota</taxon>
        <taxon>Deinococci</taxon>
        <taxon>Deinococcales</taxon>
        <taxon>Deinococcaceae</taxon>
        <taxon>Deinococcus</taxon>
    </lineage>
</organism>
<name>A0ABQ2RRK2_9DEIO</name>
<sequence>MTRRPPRTPLLMALMALLLLSGCRPAGPAASTAPHSGPGSDPGSDPDTVTLTRLPTLSLGTRGETLTLSAAGPDGATWWLTCDTPAGPLRWNGPANQPVAPRPLPPQAHRCDASLHAPASPDSAAPAGTGTLLLQRTLRLPRPVPPVREVPPVSEVTAATAPATRPGSAVTVASGTVTVTPARLRIGLREPWLLRAGLRGPDGQPVPDGVAVLLTARGAGGETLSATRVTVNGEALWQLTPETPGEFTFTARVIRAEQPDAWRGAARAQAVSALLGAAPQLLWAGDELTLGPLRWVTGALPDDGTPVTLHALSRSGATLWSAVLPVAQGQVRARVPDVRGAVSLRVRFAGQEVRFPWQH</sequence>
<feature type="signal peptide" evidence="2">
    <location>
        <begin position="1"/>
        <end position="26"/>
    </location>
</feature>
<accession>A0ABQ2RRK2</accession>
<keyword evidence="4" id="KW-1185">Reference proteome</keyword>
<evidence type="ECO:0008006" key="5">
    <source>
        <dbReference type="Google" id="ProtNLM"/>
    </source>
</evidence>
<evidence type="ECO:0000313" key="4">
    <source>
        <dbReference type="Proteomes" id="UP000634308"/>
    </source>
</evidence>
<feature type="compositionally biased region" description="Low complexity" evidence="1">
    <location>
        <begin position="36"/>
        <end position="47"/>
    </location>
</feature>
<dbReference type="RefSeq" id="WP_189064810.1">
    <property type="nucleotide sequence ID" value="NZ_BMQM01000011.1"/>
</dbReference>